<dbReference type="Proteomes" id="UP000615026">
    <property type="component" value="Unassembled WGS sequence"/>
</dbReference>
<evidence type="ECO:0000313" key="11">
    <source>
        <dbReference type="EMBL" id="MBE9065713.1"/>
    </source>
</evidence>
<dbReference type="PANTHER" id="PTHR43284:SF1">
    <property type="entry name" value="ASPARAGINE SYNTHETASE"/>
    <property type="match status" value="1"/>
</dbReference>
<comment type="similarity">
    <text evidence="2">Belongs to the asparagine synthetase family.</text>
</comment>
<keyword evidence="4 9" id="KW-0547">Nucleotide-binding</keyword>
<dbReference type="InterPro" id="IPR001962">
    <property type="entry name" value="Asn_synthase"/>
</dbReference>
<dbReference type="PIRSF" id="PIRSF001589">
    <property type="entry name" value="Asn_synthetase_glu-h"/>
    <property type="match status" value="1"/>
</dbReference>
<dbReference type="GO" id="GO:0006529">
    <property type="term" value="P:asparagine biosynthetic process"/>
    <property type="evidence" value="ECO:0007669"/>
    <property type="project" value="UniProtKB-KW"/>
</dbReference>
<accession>A0A928ZQR6</accession>
<gene>
    <name evidence="11" type="ORF">IQ260_03500</name>
</gene>
<comment type="pathway">
    <text evidence="1">Amino-acid biosynthesis; L-asparagine biosynthesis; L-asparagine from L-aspartate (L-Gln route): step 1/1.</text>
</comment>
<dbReference type="InterPro" id="IPR029055">
    <property type="entry name" value="Ntn_hydrolases_N"/>
</dbReference>
<dbReference type="InterPro" id="IPR033738">
    <property type="entry name" value="AsnB_N"/>
</dbReference>
<dbReference type="AlphaFoldDB" id="A0A928ZQR6"/>
<evidence type="ECO:0000256" key="3">
    <source>
        <dbReference type="ARBA" id="ARBA00012737"/>
    </source>
</evidence>
<dbReference type="Gene3D" id="3.40.50.620">
    <property type="entry name" value="HUPs"/>
    <property type="match status" value="2"/>
</dbReference>
<dbReference type="Pfam" id="PF13537">
    <property type="entry name" value="GATase_7"/>
    <property type="match status" value="1"/>
</dbReference>
<dbReference type="GO" id="GO:0004066">
    <property type="term" value="F:asparagine synthase (glutamine-hydrolyzing) activity"/>
    <property type="evidence" value="ECO:0007669"/>
    <property type="project" value="UniProtKB-EC"/>
</dbReference>
<dbReference type="SUPFAM" id="SSF52402">
    <property type="entry name" value="Adenine nucleotide alpha hydrolases-like"/>
    <property type="match status" value="1"/>
</dbReference>
<dbReference type="Pfam" id="PF00733">
    <property type="entry name" value="Asn_synthase"/>
    <property type="match status" value="1"/>
</dbReference>
<dbReference type="NCBIfam" id="TIGR01536">
    <property type="entry name" value="asn_synth_AEB"/>
    <property type="match status" value="1"/>
</dbReference>
<dbReference type="InterPro" id="IPR051786">
    <property type="entry name" value="ASN_synthetase/amidase"/>
</dbReference>
<evidence type="ECO:0000256" key="1">
    <source>
        <dbReference type="ARBA" id="ARBA00005187"/>
    </source>
</evidence>
<reference evidence="11" key="1">
    <citation type="submission" date="2020-10" db="EMBL/GenBank/DDBJ databases">
        <authorList>
            <person name="Castelo-Branco R."/>
            <person name="Eusebio N."/>
            <person name="Adriana R."/>
            <person name="Vieira A."/>
            <person name="Brugerolle De Fraissinette N."/>
            <person name="Rezende De Castro R."/>
            <person name="Schneider M.P."/>
            <person name="Vasconcelos V."/>
            <person name="Leao P.N."/>
        </authorList>
    </citation>
    <scope>NUCLEOTIDE SEQUENCE</scope>
    <source>
        <strain evidence="11">LEGE 11479</strain>
    </source>
</reference>
<feature type="binding site" evidence="9">
    <location>
        <position position="98"/>
    </location>
    <ligand>
        <name>L-glutamine</name>
        <dbReference type="ChEBI" id="CHEBI:58359"/>
    </ligand>
</feature>
<organism evidence="11 12">
    <name type="scientific">Leptolyngbya cf. ectocarpi LEGE 11479</name>
    <dbReference type="NCBI Taxonomy" id="1828722"/>
    <lineage>
        <taxon>Bacteria</taxon>
        <taxon>Bacillati</taxon>
        <taxon>Cyanobacteriota</taxon>
        <taxon>Cyanophyceae</taxon>
        <taxon>Leptolyngbyales</taxon>
        <taxon>Leptolyngbyaceae</taxon>
        <taxon>Leptolyngbya group</taxon>
        <taxon>Leptolyngbya</taxon>
    </lineage>
</organism>
<evidence type="ECO:0000256" key="2">
    <source>
        <dbReference type="ARBA" id="ARBA00005752"/>
    </source>
</evidence>
<dbReference type="PROSITE" id="PS51278">
    <property type="entry name" value="GATASE_TYPE_2"/>
    <property type="match status" value="1"/>
</dbReference>
<keyword evidence="6" id="KW-0028">Amino-acid biosynthesis</keyword>
<evidence type="ECO:0000256" key="4">
    <source>
        <dbReference type="ARBA" id="ARBA00022741"/>
    </source>
</evidence>
<evidence type="ECO:0000256" key="5">
    <source>
        <dbReference type="ARBA" id="ARBA00022840"/>
    </source>
</evidence>
<dbReference type="InterPro" id="IPR006426">
    <property type="entry name" value="Asn_synth_AEB"/>
</dbReference>
<dbReference type="SUPFAM" id="SSF56235">
    <property type="entry name" value="N-terminal nucleophile aminohydrolases (Ntn hydrolases)"/>
    <property type="match status" value="1"/>
</dbReference>
<dbReference type="GO" id="GO:0005524">
    <property type="term" value="F:ATP binding"/>
    <property type="evidence" value="ECO:0007669"/>
    <property type="project" value="UniProtKB-KW"/>
</dbReference>
<comment type="catalytic activity">
    <reaction evidence="8">
        <text>L-aspartate + L-glutamine + ATP + H2O = L-asparagine + L-glutamate + AMP + diphosphate + H(+)</text>
        <dbReference type="Rhea" id="RHEA:12228"/>
        <dbReference type="ChEBI" id="CHEBI:15377"/>
        <dbReference type="ChEBI" id="CHEBI:15378"/>
        <dbReference type="ChEBI" id="CHEBI:29985"/>
        <dbReference type="ChEBI" id="CHEBI:29991"/>
        <dbReference type="ChEBI" id="CHEBI:30616"/>
        <dbReference type="ChEBI" id="CHEBI:33019"/>
        <dbReference type="ChEBI" id="CHEBI:58048"/>
        <dbReference type="ChEBI" id="CHEBI:58359"/>
        <dbReference type="ChEBI" id="CHEBI:456215"/>
        <dbReference type="EC" id="6.3.5.4"/>
    </reaction>
</comment>
<evidence type="ECO:0000256" key="8">
    <source>
        <dbReference type="ARBA" id="ARBA00048741"/>
    </source>
</evidence>
<evidence type="ECO:0000256" key="7">
    <source>
        <dbReference type="ARBA" id="ARBA00022962"/>
    </source>
</evidence>
<keyword evidence="7" id="KW-0315">Glutamine amidotransferase</keyword>
<proteinExistence type="inferred from homology"/>
<evidence type="ECO:0000313" key="12">
    <source>
        <dbReference type="Proteomes" id="UP000615026"/>
    </source>
</evidence>
<feature type="domain" description="Glutamine amidotransferase type-2" evidence="10">
    <location>
        <begin position="2"/>
        <end position="211"/>
    </location>
</feature>
<dbReference type="RefSeq" id="WP_193990895.1">
    <property type="nucleotide sequence ID" value="NZ_JADEXP010000016.1"/>
</dbReference>
<comment type="caution">
    <text evidence="11">The sequence shown here is derived from an EMBL/GenBank/DDBJ whole genome shotgun (WGS) entry which is preliminary data.</text>
</comment>
<sequence length="631" mass="71655">MSAIVGLYYLDQRPVDAAILSKMIDVLAHRGPDGRHVWCDRNIGFGHSMLWTTPESIHEQLPFTKGELVITADARIDNRKDLIEALELGNYPAEKLSDSQLILAAYEKWQEHCPEKLIGDFSFAIWDGYQQKLFCARDPMGIKPFYYHCSGQLFCFASEIKALLGVPGVPQQLNELKVGCHLALFGEEPIQTFYQDVLKLQAGHYLQIGHTHPLKTERYWSLDPHRENRLSSDDEYTDAFLEIFTEAVRCRLRSAFPISSTLSGGLDSSSIACVARKLLAGRQNLHTFSAIFPSLPLAERQWIDERHYMDAVKQLEGIEAHDVRADQLNPLINLLWQDDEPICAPNLYIHQGLYQSAQNQGVRVFLDGIDGDSTLSHGWPYLTELAYTGHWRTLAKLVTASARNHRISRKSIVQQQVFYPLLVEPLATIWQHLCHLANCHFLGDTLVGDRLTQTMGLADYMYTLSHNQGRSISPRQQHWSGLSSAFYPNVMEITDKATARFSLEGRYPFFDRRLMEFCLALPSDQKFRNGWSRGILRFAMTDILPSEVQWRRGKGQLGANFIRRFLALEKDTLGSMMQSPESIHPYVNKSTLQSAYDNYVVSNKSNGDDAMTLLSAVTLSKWLEQSFSGAV</sequence>
<dbReference type="CDD" id="cd00712">
    <property type="entry name" value="AsnB"/>
    <property type="match status" value="1"/>
</dbReference>
<evidence type="ECO:0000256" key="9">
    <source>
        <dbReference type="PIRSR" id="PIRSR001589-2"/>
    </source>
</evidence>
<dbReference type="CDD" id="cd01991">
    <property type="entry name" value="Asn_synthase_B_C"/>
    <property type="match status" value="1"/>
</dbReference>
<dbReference type="Gene3D" id="3.60.20.10">
    <property type="entry name" value="Glutamine Phosphoribosylpyrophosphate, subunit 1, domain 1"/>
    <property type="match status" value="1"/>
</dbReference>
<keyword evidence="12" id="KW-1185">Reference proteome</keyword>
<dbReference type="EMBL" id="JADEXP010000016">
    <property type="protein sequence ID" value="MBE9065713.1"/>
    <property type="molecule type" value="Genomic_DNA"/>
</dbReference>
<name>A0A928ZQR6_LEPEC</name>
<evidence type="ECO:0000256" key="6">
    <source>
        <dbReference type="ARBA" id="ARBA00022888"/>
    </source>
</evidence>
<evidence type="ECO:0000259" key="10">
    <source>
        <dbReference type="PROSITE" id="PS51278"/>
    </source>
</evidence>
<dbReference type="InterPro" id="IPR017932">
    <property type="entry name" value="GATase_2_dom"/>
</dbReference>
<keyword evidence="5 9" id="KW-0067">ATP-binding</keyword>
<dbReference type="NCBIfam" id="NF033535">
    <property type="entry name" value="lass_lactam_cya"/>
    <property type="match status" value="1"/>
</dbReference>
<protein>
    <recommendedName>
        <fullName evidence="3">asparagine synthase (glutamine-hydrolyzing)</fullName>
        <ecNumber evidence="3">6.3.5.4</ecNumber>
    </recommendedName>
</protein>
<dbReference type="InterPro" id="IPR014729">
    <property type="entry name" value="Rossmann-like_a/b/a_fold"/>
</dbReference>
<dbReference type="EC" id="6.3.5.4" evidence="3"/>
<keyword evidence="6" id="KW-0061">Asparagine biosynthesis</keyword>
<dbReference type="PANTHER" id="PTHR43284">
    <property type="entry name" value="ASPARAGINE SYNTHETASE (GLUTAMINE-HYDROLYZING)"/>
    <property type="match status" value="1"/>
</dbReference>